<dbReference type="GO" id="GO:0008270">
    <property type="term" value="F:zinc ion binding"/>
    <property type="evidence" value="ECO:0007669"/>
    <property type="project" value="UniProtKB-KW"/>
</dbReference>
<keyword evidence="3" id="KW-0862">Zinc</keyword>
<gene>
    <name evidence="6" type="ORF">G3A50_14385</name>
</gene>
<evidence type="ECO:0000313" key="6">
    <source>
        <dbReference type="EMBL" id="QIB36276.1"/>
    </source>
</evidence>
<feature type="zinc finger region" description="dksA C4-type" evidence="4">
    <location>
        <begin position="35"/>
        <end position="59"/>
    </location>
</feature>
<protein>
    <submittedName>
        <fullName evidence="6">TraR/DksA family transcriptional regulator</fullName>
    </submittedName>
</protein>
<dbReference type="EMBL" id="CP048630">
    <property type="protein sequence ID" value="QIB36276.1"/>
    <property type="molecule type" value="Genomic_DNA"/>
</dbReference>
<organism evidence="6 7">
    <name type="scientific">Ancylobacter pratisalsi</name>
    <dbReference type="NCBI Taxonomy" id="1745854"/>
    <lineage>
        <taxon>Bacteria</taxon>
        <taxon>Pseudomonadati</taxon>
        <taxon>Pseudomonadota</taxon>
        <taxon>Alphaproteobacteria</taxon>
        <taxon>Hyphomicrobiales</taxon>
        <taxon>Xanthobacteraceae</taxon>
        <taxon>Ancylobacter</taxon>
    </lineage>
</organism>
<name>A0A6P1YUE0_9HYPH</name>
<dbReference type="Pfam" id="PF01258">
    <property type="entry name" value="zf-dskA_traR"/>
    <property type="match status" value="1"/>
</dbReference>
<evidence type="ECO:0000256" key="2">
    <source>
        <dbReference type="ARBA" id="ARBA00022771"/>
    </source>
</evidence>
<keyword evidence="7" id="KW-1185">Reference proteome</keyword>
<evidence type="ECO:0000313" key="7">
    <source>
        <dbReference type="Proteomes" id="UP000464751"/>
    </source>
</evidence>
<evidence type="ECO:0000256" key="4">
    <source>
        <dbReference type="PROSITE-ProRule" id="PRU00510"/>
    </source>
</evidence>
<keyword evidence="1" id="KW-0479">Metal-binding</keyword>
<keyword evidence="2" id="KW-0863">Zinc-finger</keyword>
<dbReference type="InterPro" id="IPR000962">
    <property type="entry name" value="Znf_DskA_TraR"/>
</dbReference>
<evidence type="ECO:0000256" key="1">
    <source>
        <dbReference type="ARBA" id="ARBA00022723"/>
    </source>
</evidence>
<evidence type="ECO:0000259" key="5">
    <source>
        <dbReference type="Pfam" id="PF01258"/>
    </source>
</evidence>
<dbReference type="KEGG" id="apra:G3A50_14385"/>
<feature type="domain" description="Zinc finger DksA/TraR C4-type" evidence="5">
    <location>
        <begin position="35"/>
        <end position="65"/>
    </location>
</feature>
<reference evidence="6 7" key="1">
    <citation type="submission" date="2020-02" db="EMBL/GenBank/DDBJ databases">
        <authorList>
            <person name="Li G."/>
        </authorList>
    </citation>
    <scope>NUCLEOTIDE SEQUENCE [LARGE SCALE GENOMIC DNA]</scope>
    <source>
        <strain evidence="6 7">DSM 102029</strain>
    </source>
</reference>
<dbReference type="Gene3D" id="1.20.120.910">
    <property type="entry name" value="DksA, coiled-coil domain"/>
    <property type="match status" value="1"/>
</dbReference>
<evidence type="ECO:0000256" key="3">
    <source>
        <dbReference type="ARBA" id="ARBA00022833"/>
    </source>
</evidence>
<sequence length="72" mass="8343">MMDLLDHAQLVEEEDRRRAIVARQEMLRGCGRKNCMACGDPIGTDRLAAMPNAVRCLRCQEGRERWNRRKGQ</sequence>
<dbReference type="AlphaFoldDB" id="A0A6P1YUE0"/>
<dbReference type="SUPFAM" id="SSF57716">
    <property type="entry name" value="Glucocorticoid receptor-like (DNA-binding domain)"/>
    <property type="match status" value="1"/>
</dbReference>
<accession>A0A6P1YUE0</accession>
<dbReference type="PROSITE" id="PS51128">
    <property type="entry name" value="ZF_DKSA_2"/>
    <property type="match status" value="1"/>
</dbReference>
<dbReference type="Proteomes" id="UP000464751">
    <property type="component" value="Chromosome"/>
</dbReference>
<proteinExistence type="predicted"/>